<organism evidence="3 4">
    <name type="scientific">Leptospira tipperaryensis</name>
    <dbReference type="NCBI Taxonomy" id="2564040"/>
    <lineage>
        <taxon>Bacteria</taxon>
        <taxon>Pseudomonadati</taxon>
        <taxon>Spirochaetota</taxon>
        <taxon>Spirochaetia</taxon>
        <taxon>Leptospirales</taxon>
        <taxon>Leptospiraceae</taxon>
        <taxon>Leptospira</taxon>
    </lineage>
</organism>
<feature type="transmembrane region" description="Helical" evidence="1">
    <location>
        <begin position="138"/>
        <end position="159"/>
    </location>
</feature>
<accession>A0A1D7V283</accession>
<dbReference type="KEGG" id="laj:A0128_06100"/>
<protein>
    <submittedName>
        <fullName evidence="3">Stearoyl-CoA 9-desaturase</fullName>
    </submittedName>
</protein>
<reference evidence="3 4" key="1">
    <citation type="submission" date="2016-04" db="EMBL/GenBank/DDBJ databases">
        <title>Complete genome seqeunce of Leptospira alstonii serovar Room22.</title>
        <authorList>
            <person name="Nally J.E."/>
            <person name="Bayles D.O."/>
            <person name="Hurley D."/>
            <person name="Fanning S."/>
            <person name="McMahon B.J."/>
            <person name="Arent Z."/>
        </authorList>
    </citation>
    <scope>NUCLEOTIDE SEQUENCE [LARGE SCALE GENOMIC DNA]</scope>
    <source>
        <strain evidence="3 4">GWTS #1</strain>
    </source>
</reference>
<dbReference type="EMBL" id="CP015217">
    <property type="protein sequence ID" value="AOP35944.1"/>
    <property type="molecule type" value="Genomic_DNA"/>
</dbReference>
<dbReference type="RefSeq" id="WP_069609155.1">
    <property type="nucleotide sequence ID" value="NZ_CP015217.1"/>
</dbReference>
<dbReference type="OrthoDB" id="9769653at2"/>
<proteinExistence type="predicted"/>
<sequence>MISAPRRNLPEKKNRIVAFLLSSFFLSLYFGNELGLFQSSWFIGVLLFFSTILSYTLWALIHECVHGNFSNSRDESHLTGRILCIIFGTPYQVAKTAHLMHHKFNRKEGDRIEFLEQNGTPVFIQKFFYYLKLLQGTYILEVAGGFLLSLPLSFSIPFAEKYFSRLPVQRAFFKQIQKPEIIRELRIDCLWIFFLFGIAFFFSGSFFWILGMILIFRGFIVSVLDHSYHYGKEIDDSYSSYNLSVPKVISFLFLNFNYHRVHHFFPGCPWNRLPDQFTKSKDRMDLSLFRQTLNQFQGLLPLPENSKTL</sequence>
<keyword evidence="4" id="KW-1185">Reference proteome</keyword>
<evidence type="ECO:0000313" key="4">
    <source>
        <dbReference type="Proteomes" id="UP000094197"/>
    </source>
</evidence>
<dbReference type="InterPro" id="IPR005804">
    <property type="entry name" value="FA_desaturase_dom"/>
</dbReference>
<feature type="transmembrane region" description="Helical" evidence="1">
    <location>
        <begin position="190"/>
        <end position="216"/>
    </location>
</feature>
<dbReference type="Proteomes" id="UP000094197">
    <property type="component" value="Chromosome 1"/>
</dbReference>
<evidence type="ECO:0000313" key="3">
    <source>
        <dbReference type="EMBL" id="AOP35944.1"/>
    </source>
</evidence>
<dbReference type="AlphaFoldDB" id="A0A1D7V283"/>
<feature type="transmembrane region" description="Helical" evidence="1">
    <location>
        <begin position="16"/>
        <end position="35"/>
    </location>
</feature>
<dbReference type="Pfam" id="PF00487">
    <property type="entry name" value="FA_desaturase"/>
    <property type="match status" value="1"/>
</dbReference>
<gene>
    <name evidence="3" type="ORF">A0128_06100</name>
</gene>
<keyword evidence="1" id="KW-0812">Transmembrane</keyword>
<feature type="transmembrane region" description="Helical" evidence="1">
    <location>
        <begin position="41"/>
        <end position="61"/>
    </location>
</feature>
<keyword evidence="1" id="KW-0472">Membrane</keyword>
<dbReference type="GO" id="GO:0006629">
    <property type="term" value="P:lipid metabolic process"/>
    <property type="evidence" value="ECO:0007669"/>
    <property type="project" value="InterPro"/>
</dbReference>
<evidence type="ECO:0000256" key="1">
    <source>
        <dbReference type="SAM" id="Phobius"/>
    </source>
</evidence>
<name>A0A1D7V283_9LEPT</name>
<evidence type="ECO:0000259" key="2">
    <source>
        <dbReference type="Pfam" id="PF00487"/>
    </source>
</evidence>
<keyword evidence="1" id="KW-1133">Transmembrane helix</keyword>
<feature type="domain" description="Fatty acid desaturase" evidence="2">
    <location>
        <begin position="40"/>
        <end position="284"/>
    </location>
</feature>